<keyword evidence="8" id="KW-1185">Reference proteome</keyword>
<feature type="transmembrane region" description="Helical" evidence="5">
    <location>
        <begin position="239"/>
        <end position="256"/>
    </location>
</feature>
<keyword evidence="4 5" id="KW-0472">Membrane</keyword>
<keyword evidence="3 5" id="KW-1133">Transmembrane helix</keyword>
<dbReference type="Pfam" id="PF07690">
    <property type="entry name" value="MFS_1"/>
    <property type="match status" value="1"/>
</dbReference>
<feature type="transmembrane region" description="Helical" evidence="5">
    <location>
        <begin position="292"/>
        <end position="311"/>
    </location>
</feature>
<dbReference type="Proteomes" id="UP001484535">
    <property type="component" value="Unassembled WGS sequence"/>
</dbReference>
<accession>A0ABV0CZB8</accession>
<dbReference type="SUPFAM" id="SSF103473">
    <property type="entry name" value="MFS general substrate transporter"/>
    <property type="match status" value="1"/>
</dbReference>
<dbReference type="InterPro" id="IPR051788">
    <property type="entry name" value="MFS_Transporter"/>
</dbReference>
<name>A0ABV0CZB8_9SPHN</name>
<dbReference type="InterPro" id="IPR020846">
    <property type="entry name" value="MFS_dom"/>
</dbReference>
<protein>
    <submittedName>
        <fullName evidence="7">MFS transporter</fullName>
    </submittedName>
</protein>
<gene>
    <name evidence="7" type="ORF">ABDJ38_13610</name>
</gene>
<feature type="domain" description="Major facilitator superfamily (MFS) profile" evidence="6">
    <location>
        <begin position="9"/>
        <end position="379"/>
    </location>
</feature>
<feature type="transmembrane region" description="Helical" evidence="5">
    <location>
        <begin position="12"/>
        <end position="31"/>
    </location>
</feature>
<proteinExistence type="predicted"/>
<dbReference type="InterPro" id="IPR036259">
    <property type="entry name" value="MFS_trans_sf"/>
</dbReference>
<feature type="transmembrane region" description="Helical" evidence="5">
    <location>
        <begin position="43"/>
        <end position="63"/>
    </location>
</feature>
<dbReference type="EMBL" id="JBDLBR010000004">
    <property type="protein sequence ID" value="MEN7538214.1"/>
    <property type="molecule type" value="Genomic_DNA"/>
</dbReference>
<reference evidence="7 8" key="1">
    <citation type="submission" date="2024-05" db="EMBL/GenBank/DDBJ databases">
        <authorList>
            <person name="Park S."/>
        </authorList>
    </citation>
    <scope>NUCLEOTIDE SEQUENCE [LARGE SCALE GENOMIC DNA]</scope>
    <source>
        <strain evidence="7 8">DGU5</strain>
    </source>
</reference>
<organism evidence="7 8">
    <name type="scientific">Aurantiacibacter flavus</name>
    <dbReference type="NCBI Taxonomy" id="3145232"/>
    <lineage>
        <taxon>Bacteria</taxon>
        <taxon>Pseudomonadati</taxon>
        <taxon>Pseudomonadota</taxon>
        <taxon>Alphaproteobacteria</taxon>
        <taxon>Sphingomonadales</taxon>
        <taxon>Erythrobacteraceae</taxon>
        <taxon>Aurantiacibacter</taxon>
    </lineage>
</organism>
<feature type="transmembrane region" description="Helical" evidence="5">
    <location>
        <begin position="163"/>
        <end position="184"/>
    </location>
</feature>
<evidence type="ECO:0000313" key="7">
    <source>
        <dbReference type="EMBL" id="MEN7538214.1"/>
    </source>
</evidence>
<evidence type="ECO:0000256" key="1">
    <source>
        <dbReference type="ARBA" id="ARBA00004141"/>
    </source>
</evidence>
<evidence type="ECO:0000256" key="3">
    <source>
        <dbReference type="ARBA" id="ARBA00022989"/>
    </source>
</evidence>
<evidence type="ECO:0000256" key="2">
    <source>
        <dbReference type="ARBA" id="ARBA00022692"/>
    </source>
</evidence>
<dbReference type="PANTHER" id="PTHR23514:SF13">
    <property type="entry name" value="INNER MEMBRANE PROTEIN YBJJ"/>
    <property type="match status" value="1"/>
</dbReference>
<sequence length="383" mass="38729">MTSSQQAAARLATRLSFLVAGFGIACWAPLIPFAKARLDLADATLGLLLLCIGIGSVFAMVLTGPLSSRFGSRPVIVSGGLGLAAVLPVLTVTPSWTALAIALLAFGAALGSLDVAMNIHAVDVERAADRPLMSGFHALFSVGGFAGASSMTILLSWGLEPMIGTLVCGVIMAIAMAIAMPRLLGGGKADRGPLFVAPRGVVLLLSGLAGVVFLVEGAMLDWGALLIKRTGLATTQHGGVGYMTFAIAMTIGRLAGDGVVKRIGDRSVLFWGGVVSVLGFVLLLLASQMAMALGGFALIGFGASNLVPVLFRKAGAQAVMPSALAVGAITTAGYAGVLVGPAGIGFVADVIGLRTAFWSLAALMFVVPATAHLVAAGRGPHRA</sequence>
<dbReference type="PANTHER" id="PTHR23514">
    <property type="entry name" value="BYPASS OF STOP CODON PROTEIN 6"/>
    <property type="match status" value="1"/>
</dbReference>
<feature type="transmembrane region" description="Helical" evidence="5">
    <location>
        <begin position="98"/>
        <end position="117"/>
    </location>
</feature>
<dbReference type="CDD" id="cd17393">
    <property type="entry name" value="MFS_MosC_like"/>
    <property type="match status" value="1"/>
</dbReference>
<feature type="transmembrane region" description="Helical" evidence="5">
    <location>
        <begin position="268"/>
        <end position="286"/>
    </location>
</feature>
<feature type="transmembrane region" description="Helical" evidence="5">
    <location>
        <begin position="138"/>
        <end position="157"/>
    </location>
</feature>
<keyword evidence="2 5" id="KW-0812">Transmembrane</keyword>
<evidence type="ECO:0000259" key="6">
    <source>
        <dbReference type="PROSITE" id="PS50850"/>
    </source>
</evidence>
<dbReference type="InterPro" id="IPR011701">
    <property type="entry name" value="MFS"/>
</dbReference>
<evidence type="ECO:0000256" key="5">
    <source>
        <dbReference type="SAM" id="Phobius"/>
    </source>
</evidence>
<feature type="transmembrane region" description="Helical" evidence="5">
    <location>
        <begin position="323"/>
        <end position="344"/>
    </location>
</feature>
<evidence type="ECO:0000256" key="4">
    <source>
        <dbReference type="ARBA" id="ARBA00023136"/>
    </source>
</evidence>
<dbReference type="Gene3D" id="1.20.1250.20">
    <property type="entry name" value="MFS general substrate transporter like domains"/>
    <property type="match status" value="2"/>
</dbReference>
<comment type="subcellular location">
    <subcellularLocation>
        <location evidence="1">Membrane</location>
        <topology evidence="1">Multi-pass membrane protein</topology>
    </subcellularLocation>
</comment>
<comment type="caution">
    <text evidence="7">The sequence shown here is derived from an EMBL/GenBank/DDBJ whole genome shotgun (WGS) entry which is preliminary data.</text>
</comment>
<feature type="transmembrane region" description="Helical" evidence="5">
    <location>
        <begin position="196"/>
        <end position="219"/>
    </location>
</feature>
<evidence type="ECO:0000313" key="8">
    <source>
        <dbReference type="Proteomes" id="UP001484535"/>
    </source>
</evidence>
<dbReference type="PROSITE" id="PS50850">
    <property type="entry name" value="MFS"/>
    <property type="match status" value="1"/>
</dbReference>
<feature type="transmembrane region" description="Helical" evidence="5">
    <location>
        <begin position="75"/>
        <end position="92"/>
    </location>
</feature>
<feature type="transmembrane region" description="Helical" evidence="5">
    <location>
        <begin position="356"/>
        <end position="375"/>
    </location>
</feature>